<name>A0A5E8BZK2_9ASCO</name>
<gene>
    <name evidence="1" type="ORF">SAPINGB_P005404</name>
</gene>
<organism evidence="1 2">
    <name type="scientific">Magnusiomyces paraingens</name>
    <dbReference type="NCBI Taxonomy" id="2606893"/>
    <lineage>
        <taxon>Eukaryota</taxon>
        <taxon>Fungi</taxon>
        <taxon>Dikarya</taxon>
        <taxon>Ascomycota</taxon>
        <taxon>Saccharomycotina</taxon>
        <taxon>Dipodascomycetes</taxon>
        <taxon>Dipodascales</taxon>
        <taxon>Dipodascaceae</taxon>
        <taxon>Magnusiomyces</taxon>
    </lineage>
</organism>
<keyword evidence="2" id="KW-1185">Reference proteome</keyword>
<reference evidence="1 2" key="1">
    <citation type="submission" date="2019-09" db="EMBL/GenBank/DDBJ databases">
        <authorList>
            <person name="Brejova B."/>
        </authorList>
    </citation>
    <scope>NUCLEOTIDE SEQUENCE [LARGE SCALE GENOMIC DNA]</scope>
</reference>
<dbReference type="AlphaFoldDB" id="A0A5E8BZK2"/>
<dbReference type="RefSeq" id="XP_031856009.1">
    <property type="nucleotide sequence ID" value="XM_032000118.1"/>
</dbReference>
<dbReference type="GeneID" id="43584218"/>
<dbReference type="Proteomes" id="UP000398389">
    <property type="component" value="Unassembled WGS sequence"/>
</dbReference>
<protein>
    <submittedName>
        <fullName evidence="1">Uncharacterized protein</fullName>
    </submittedName>
</protein>
<sequence>MKLSAYQSYLLINSCFCLLAMSNHGNTTGVNEGSSSFSQPALEVLLPTQHLRPTKRTTPALMDIRRSPVHRQIDPLPVLDLPLDN</sequence>
<evidence type="ECO:0000313" key="2">
    <source>
        <dbReference type="Proteomes" id="UP000398389"/>
    </source>
</evidence>
<proteinExistence type="predicted"/>
<accession>A0A5E8BZK2</accession>
<dbReference type="EMBL" id="CABVLU010000004">
    <property type="protein sequence ID" value="VVT56917.1"/>
    <property type="molecule type" value="Genomic_DNA"/>
</dbReference>
<evidence type="ECO:0000313" key="1">
    <source>
        <dbReference type="EMBL" id="VVT56917.1"/>
    </source>
</evidence>